<evidence type="ECO:0000256" key="1">
    <source>
        <dbReference type="SAM" id="Phobius"/>
    </source>
</evidence>
<organism evidence="3 4">
    <name type="scientific">Cristinia sonorae</name>
    <dbReference type="NCBI Taxonomy" id="1940300"/>
    <lineage>
        <taxon>Eukaryota</taxon>
        <taxon>Fungi</taxon>
        <taxon>Dikarya</taxon>
        <taxon>Basidiomycota</taxon>
        <taxon>Agaricomycotina</taxon>
        <taxon>Agaricomycetes</taxon>
        <taxon>Agaricomycetidae</taxon>
        <taxon>Agaricales</taxon>
        <taxon>Pleurotineae</taxon>
        <taxon>Stephanosporaceae</taxon>
        <taxon>Cristinia</taxon>
    </lineage>
</organism>
<keyword evidence="1" id="KW-1133">Transmembrane helix</keyword>
<feature type="transmembrane region" description="Helical" evidence="1">
    <location>
        <begin position="191"/>
        <end position="211"/>
    </location>
</feature>
<feature type="transmembrane region" description="Helical" evidence="1">
    <location>
        <begin position="106"/>
        <end position="124"/>
    </location>
</feature>
<accession>A0A8K0UIN7</accession>
<protein>
    <recommendedName>
        <fullName evidence="2">DUF6534 domain-containing protein</fullName>
    </recommendedName>
</protein>
<dbReference type="Pfam" id="PF20152">
    <property type="entry name" value="DUF6534"/>
    <property type="match status" value="1"/>
</dbReference>
<reference evidence="3" key="1">
    <citation type="journal article" date="2021" name="New Phytol.">
        <title>Evolutionary innovations through gain and loss of genes in the ectomycorrhizal Boletales.</title>
        <authorList>
            <person name="Wu G."/>
            <person name="Miyauchi S."/>
            <person name="Morin E."/>
            <person name="Kuo A."/>
            <person name="Drula E."/>
            <person name="Varga T."/>
            <person name="Kohler A."/>
            <person name="Feng B."/>
            <person name="Cao Y."/>
            <person name="Lipzen A."/>
            <person name="Daum C."/>
            <person name="Hundley H."/>
            <person name="Pangilinan J."/>
            <person name="Johnson J."/>
            <person name="Barry K."/>
            <person name="LaButti K."/>
            <person name="Ng V."/>
            <person name="Ahrendt S."/>
            <person name="Min B."/>
            <person name="Choi I.G."/>
            <person name="Park H."/>
            <person name="Plett J.M."/>
            <person name="Magnuson J."/>
            <person name="Spatafora J.W."/>
            <person name="Nagy L.G."/>
            <person name="Henrissat B."/>
            <person name="Grigoriev I.V."/>
            <person name="Yang Z.L."/>
            <person name="Xu J."/>
            <person name="Martin F.M."/>
        </authorList>
    </citation>
    <scope>NUCLEOTIDE SEQUENCE</scope>
    <source>
        <strain evidence="3">KKN 215</strain>
    </source>
</reference>
<feature type="transmembrane region" description="Helical" evidence="1">
    <location>
        <begin position="73"/>
        <end position="94"/>
    </location>
</feature>
<dbReference type="EMBL" id="JAEVFJ010000039">
    <property type="protein sequence ID" value="KAH8088926.1"/>
    <property type="molecule type" value="Genomic_DNA"/>
</dbReference>
<dbReference type="PANTHER" id="PTHR40465:SF1">
    <property type="entry name" value="DUF6534 DOMAIN-CONTAINING PROTEIN"/>
    <property type="match status" value="1"/>
</dbReference>
<evidence type="ECO:0000313" key="3">
    <source>
        <dbReference type="EMBL" id="KAH8088926.1"/>
    </source>
</evidence>
<feature type="transmembrane region" description="Helical" evidence="1">
    <location>
        <begin position="6"/>
        <end position="23"/>
    </location>
</feature>
<feature type="transmembrane region" description="Helical" evidence="1">
    <location>
        <begin position="144"/>
        <end position="170"/>
    </location>
</feature>
<feature type="transmembrane region" description="Helical" evidence="1">
    <location>
        <begin position="217"/>
        <end position="238"/>
    </location>
</feature>
<keyword evidence="1" id="KW-0812">Transmembrane</keyword>
<feature type="domain" description="DUF6534" evidence="2">
    <location>
        <begin position="155"/>
        <end position="241"/>
    </location>
</feature>
<evidence type="ECO:0000313" key="4">
    <source>
        <dbReference type="Proteomes" id="UP000813824"/>
    </source>
</evidence>
<dbReference type="OrthoDB" id="2535105at2759"/>
<proteinExistence type="predicted"/>
<dbReference type="AlphaFoldDB" id="A0A8K0UIN7"/>
<evidence type="ECO:0000259" key="2">
    <source>
        <dbReference type="Pfam" id="PF20152"/>
    </source>
</evidence>
<keyword evidence="1" id="KW-0472">Membrane</keyword>
<dbReference type="Proteomes" id="UP000813824">
    <property type="component" value="Unassembled WGS sequence"/>
</dbReference>
<keyword evidence="4" id="KW-1185">Reference proteome</keyword>
<sequence length="303" mass="33902">MIFAQLFNWMLFGMLGIQSYLYYVAFPEDPLKRKCLVAFMVMIEAAQLGIATYDAFRIFGKGWGNFYELDKIGLQGLSLPILAGITSCLCQLFYATRIYAISGNHWISGIISILAAVDVAFGTYEGIQCFVIGYLTRIRHSNVFWAAILWAGSNALCHIIITWSMFYYLLQAKKRIAMKQTGSLLTRLIRLTLETGFLCAAINLLALVLFVASQKTLLYLVPLTITSKLYSNCLLALLNSRFKIVGGREEVEGQEHVSSFNIVRGSELLRKARNGPYSMNQDGGIIVEIDHFTDISPCHTRGG</sequence>
<dbReference type="InterPro" id="IPR045339">
    <property type="entry name" value="DUF6534"/>
</dbReference>
<name>A0A8K0UIN7_9AGAR</name>
<feature type="transmembrane region" description="Helical" evidence="1">
    <location>
        <begin position="35"/>
        <end position="53"/>
    </location>
</feature>
<gene>
    <name evidence="3" type="ORF">BXZ70DRAFT_500389</name>
</gene>
<comment type="caution">
    <text evidence="3">The sequence shown here is derived from an EMBL/GenBank/DDBJ whole genome shotgun (WGS) entry which is preliminary data.</text>
</comment>
<dbReference type="PANTHER" id="PTHR40465">
    <property type="entry name" value="CHROMOSOME 1, WHOLE GENOME SHOTGUN SEQUENCE"/>
    <property type="match status" value="1"/>
</dbReference>